<evidence type="ECO:0000256" key="1">
    <source>
        <dbReference type="ARBA" id="ARBA00022801"/>
    </source>
</evidence>
<evidence type="ECO:0000313" key="3">
    <source>
        <dbReference type="EMBL" id="KAL1130608.1"/>
    </source>
</evidence>
<dbReference type="AlphaFoldDB" id="A0ABD0YH42"/>
<accession>A0ABD0YH42</accession>
<reference evidence="3 4" key="1">
    <citation type="submission" date="2024-07" db="EMBL/GenBank/DDBJ databases">
        <title>Chromosome-level genome assembly of the water stick insect Ranatra chinensis (Heteroptera: Nepidae).</title>
        <authorList>
            <person name="Liu X."/>
        </authorList>
    </citation>
    <scope>NUCLEOTIDE SEQUENCE [LARGE SCALE GENOMIC DNA]</scope>
    <source>
        <strain evidence="3">Cailab_2021Rc</strain>
        <tissue evidence="3">Muscle</tissue>
    </source>
</reference>
<dbReference type="EMBL" id="JBFDAA010000007">
    <property type="protein sequence ID" value="KAL1130608.1"/>
    <property type="molecule type" value="Genomic_DNA"/>
</dbReference>
<gene>
    <name evidence="3" type="ORF">AAG570_011850</name>
</gene>
<keyword evidence="1" id="KW-0378">Hydrolase</keyword>
<proteinExistence type="predicted"/>
<sequence length="126" mass="14294">MEKLKAEVYTSKSKNVRILQLAGHICRKMKGLRFTSCKSAKDRTGMSVTLEQVNILSAEYDLADHEFQKAMDCMRSFHSIYCSEGCRRENTSKNTGVRKYAFNSLQLLTLPKQYRPPAGTYGSAQT</sequence>
<evidence type="ECO:0000313" key="4">
    <source>
        <dbReference type="Proteomes" id="UP001558652"/>
    </source>
</evidence>
<dbReference type="Proteomes" id="UP001558652">
    <property type="component" value="Unassembled WGS sequence"/>
</dbReference>
<dbReference type="InterPro" id="IPR039034">
    <property type="entry name" value="INPP4"/>
</dbReference>
<dbReference type="PANTHER" id="PTHR12187:SF11">
    <property type="entry name" value="PHOSPHATIDYLINOSITOL-3,4-BISPHOSPHATE 4-PHOSPHATASE"/>
    <property type="match status" value="1"/>
</dbReference>
<dbReference type="PANTHER" id="PTHR12187">
    <property type="entry name" value="AGAP000124-PA"/>
    <property type="match status" value="1"/>
</dbReference>
<dbReference type="GO" id="GO:0016788">
    <property type="term" value="F:hydrolase activity, acting on ester bonds"/>
    <property type="evidence" value="ECO:0007669"/>
    <property type="project" value="UniProtKB-ARBA"/>
</dbReference>
<comment type="caution">
    <text evidence="3">The sequence shown here is derived from an EMBL/GenBank/DDBJ whole genome shotgun (WGS) entry which is preliminary data.</text>
</comment>
<name>A0ABD0YH42_9HEMI</name>
<organism evidence="3 4">
    <name type="scientific">Ranatra chinensis</name>
    <dbReference type="NCBI Taxonomy" id="642074"/>
    <lineage>
        <taxon>Eukaryota</taxon>
        <taxon>Metazoa</taxon>
        <taxon>Ecdysozoa</taxon>
        <taxon>Arthropoda</taxon>
        <taxon>Hexapoda</taxon>
        <taxon>Insecta</taxon>
        <taxon>Pterygota</taxon>
        <taxon>Neoptera</taxon>
        <taxon>Paraneoptera</taxon>
        <taxon>Hemiptera</taxon>
        <taxon>Heteroptera</taxon>
        <taxon>Panheteroptera</taxon>
        <taxon>Nepomorpha</taxon>
        <taxon>Nepidae</taxon>
        <taxon>Ranatrinae</taxon>
        <taxon>Ranatra</taxon>
    </lineage>
</organism>
<dbReference type="GO" id="GO:0006629">
    <property type="term" value="P:lipid metabolic process"/>
    <property type="evidence" value="ECO:0007669"/>
    <property type="project" value="UniProtKB-KW"/>
</dbReference>
<keyword evidence="4" id="KW-1185">Reference proteome</keyword>
<evidence type="ECO:0000256" key="2">
    <source>
        <dbReference type="ARBA" id="ARBA00023098"/>
    </source>
</evidence>
<protein>
    <submittedName>
        <fullName evidence="3">Uncharacterized protein</fullName>
    </submittedName>
</protein>
<keyword evidence="2" id="KW-0443">Lipid metabolism</keyword>